<comment type="caution">
    <text evidence="2">The sequence shown here is derived from an EMBL/GenBank/DDBJ whole genome shotgun (WGS) entry which is preliminary data.</text>
</comment>
<evidence type="ECO:0000313" key="3">
    <source>
        <dbReference type="Proteomes" id="UP001575652"/>
    </source>
</evidence>
<protein>
    <recommendedName>
        <fullName evidence="4">Alkaline shock response membrane anchor protein AmaP</fullName>
    </recommendedName>
</protein>
<gene>
    <name evidence="2" type="ORF">ACETWP_15190</name>
</gene>
<proteinExistence type="predicted"/>
<keyword evidence="1" id="KW-1133">Transmembrane helix</keyword>
<keyword evidence="1" id="KW-0812">Transmembrane</keyword>
<dbReference type="EMBL" id="JBHDLJ010000016">
    <property type="protein sequence ID" value="MFB0835937.1"/>
    <property type="molecule type" value="Genomic_DNA"/>
</dbReference>
<evidence type="ECO:0008006" key="4">
    <source>
        <dbReference type="Google" id="ProtNLM"/>
    </source>
</evidence>
<reference evidence="2 3" key="1">
    <citation type="submission" date="2024-09" db="EMBL/GenBank/DDBJ databases">
        <authorList>
            <person name="Salinas-Garcia M.A."/>
            <person name="Prieme A."/>
        </authorList>
    </citation>
    <scope>NUCLEOTIDE SEQUENCE [LARGE SCALE GENOMIC DNA]</scope>
    <source>
        <strain evidence="2 3">DSM 21081</strain>
    </source>
</reference>
<feature type="transmembrane region" description="Helical" evidence="1">
    <location>
        <begin position="20"/>
        <end position="38"/>
    </location>
</feature>
<feature type="transmembrane region" description="Helical" evidence="1">
    <location>
        <begin position="71"/>
        <end position="89"/>
    </location>
</feature>
<keyword evidence="1" id="KW-0472">Membrane</keyword>
<accession>A0ABV4UR83</accession>
<keyword evidence="3" id="KW-1185">Reference proteome</keyword>
<dbReference type="RefSeq" id="WP_373973115.1">
    <property type="nucleotide sequence ID" value="NZ_JBHDLJ010000016.1"/>
</dbReference>
<sequence length="192" mass="20846">MTARERERLERRELYSARSAASIVAAAVVTAVCLYLMFEASMKSLGQDVWIRSPEQWWTWFAGLPQTADPLVLGVGSLAVLALGVYFLLQGVLPGRRARHAIADPRAVVVVDNEVIAATLARRARTEAAVAPGQVMVIVSRSLAEVQLRPTSGIPVDPEAVRAAVEDELRRNRIDPAPRVVVRVSESGVVGQ</sequence>
<evidence type="ECO:0000313" key="2">
    <source>
        <dbReference type="EMBL" id="MFB0835937.1"/>
    </source>
</evidence>
<dbReference type="Proteomes" id="UP001575652">
    <property type="component" value="Unassembled WGS sequence"/>
</dbReference>
<name>A0ABV4UR83_9MICC</name>
<evidence type="ECO:0000256" key="1">
    <source>
        <dbReference type="SAM" id="Phobius"/>
    </source>
</evidence>
<organism evidence="2 3">
    <name type="scientific">Arthrobacter halodurans</name>
    <dbReference type="NCBI Taxonomy" id="516699"/>
    <lineage>
        <taxon>Bacteria</taxon>
        <taxon>Bacillati</taxon>
        <taxon>Actinomycetota</taxon>
        <taxon>Actinomycetes</taxon>
        <taxon>Micrococcales</taxon>
        <taxon>Micrococcaceae</taxon>
        <taxon>Arthrobacter</taxon>
    </lineage>
</organism>